<dbReference type="RefSeq" id="WP_229836834.1">
    <property type="nucleotide sequence ID" value="NZ_BMPI01000070.1"/>
</dbReference>
<protein>
    <submittedName>
        <fullName evidence="5">Short-chain dehydrogenase</fullName>
    </submittedName>
</protein>
<dbReference type="InterPro" id="IPR051687">
    <property type="entry name" value="Peroxisomal_Beta-Oxidation"/>
</dbReference>
<dbReference type="PRINTS" id="PR00080">
    <property type="entry name" value="SDRFAMILY"/>
</dbReference>
<keyword evidence="2" id="KW-0560">Oxidoreductase</keyword>
<dbReference type="PROSITE" id="PS00061">
    <property type="entry name" value="ADH_SHORT"/>
    <property type="match status" value="1"/>
</dbReference>
<dbReference type="InterPro" id="IPR057326">
    <property type="entry name" value="KR_dom"/>
</dbReference>
<evidence type="ECO:0000259" key="4">
    <source>
        <dbReference type="SMART" id="SM00822"/>
    </source>
</evidence>
<dbReference type="Pfam" id="PF00106">
    <property type="entry name" value="adh_short"/>
    <property type="match status" value="1"/>
</dbReference>
<comment type="caution">
    <text evidence="5">The sequence shown here is derived from an EMBL/GenBank/DDBJ whole genome shotgun (WGS) entry which is preliminary data.</text>
</comment>
<dbReference type="EMBL" id="BMPI01000070">
    <property type="protein sequence ID" value="GGM75118.1"/>
    <property type="molecule type" value="Genomic_DNA"/>
</dbReference>
<evidence type="ECO:0000313" key="5">
    <source>
        <dbReference type="EMBL" id="GGM75118.1"/>
    </source>
</evidence>
<reference evidence="5" key="1">
    <citation type="journal article" date="2014" name="Int. J. Syst. Evol. Microbiol.">
        <title>Complete genome sequence of Corynebacterium casei LMG S-19264T (=DSM 44701T), isolated from a smear-ripened cheese.</title>
        <authorList>
            <consortium name="US DOE Joint Genome Institute (JGI-PGF)"/>
            <person name="Walter F."/>
            <person name="Albersmeier A."/>
            <person name="Kalinowski J."/>
            <person name="Ruckert C."/>
        </authorList>
    </citation>
    <scope>NUCLEOTIDE SEQUENCE</scope>
    <source>
        <strain evidence="5">JCM 19831</strain>
    </source>
</reference>
<evidence type="ECO:0000256" key="1">
    <source>
        <dbReference type="ARBA" id="ARBA00006484"/>
    </source>
</evidence>
<evidence type="ECO:0000256" key="3">
    <source>
        <dbReference type="RuleBase" id="RU000363"/>
    </source>
</evidence>
<proteinExistence type="inferred from homology"/>
<dbReference type="Proteomes" id="UP000642070">
    <property type="component" value="Unassembled WGS sequence"/>
</dbReference>
<accession>A0A917UBA3</accession>
<dbReference type="FunFam" id="3.40.50.720:FF:000084">
    <property type="entry name" value="Short-chain dehydrogenase reductase"/>
    <property type="match status" value="1"/>
</dbReference>
<organism evidence="5 6">
    <name type="scientific">Dactylosporangium sucinum</name>
    <dbReference type="NCBI Taxonomy" id="1424081"/>
    <lineage>
        <taxon>Bacteria</taxon>
        <taxon>Bacillati</taxon>
        <taxon>Actinomycetota</taxon>
        <taxon>Actinomycetes</taxon>
        <taxon>Micromonosporales</taxon>
        <taxon>Micromonosporaceae</taxon>
        <taxon>Dactylosporangium</taxon>
    </lineage>
</organism>
<dbReference type="PRINTS" id="PR00081">
    <property type="entry name" value="GDHRDH"/>
</dbReference>
<dbReference type="SUPFAM" id="SSF51735">
    <property type="entry name" value="NAD(P)-binding Rossmann-fold domains"/>
    <property type="match status" value="1"/>
</dbReference>
<evidence type="ECO:0000256" key="2">
    <source>
        <dbReference type="ARBA" id="ARBA00023002"/>
    </source>
</evidence>
<dbReference type="InterPro" id="IPR020904">
    <property type="entry name" value="Sc_DH/Rdtase_CS"/>
</dbReference>
<gene>
    <name evidence="5" type="ORF">GCM10007977_090860</name>
</gene>
<comment type="similarity">
    <text evidence="1 3">Belongs to the short-chain dehydrogenases/reductases (SDR) family.</text>
</comment>
<keyword evidence="6" id="KW-1185">Reference proteome</keyword>
<dbReference type="Gene3D" id="3.40.50.720">
    <property type="entry name" value="NAD(P)-binding Rossmann-like Domain"/>
    <property type="match status" value="1"/>
</dbReference>
<feature type="domain" description="Ketoreductase" evidence="4">
    <location>
        <begin position="18"/>
        <end position="203"/>
    </location>
</feature>
<name>A0A917UBA3_9ACTN</name>
<dbReference type="GO" id="GO:0016491">
    <property type="term" value="F:oxidoreductase activity"/>
    <property type="evidence" value="ECO:0007669"/>
    <property type="project" value="UniProtKB-KW"/>
</dbReference>
<dbReference type="SMART" id="SM00822">
    <property type="entry name" value="PKS_KR"/>
    <property type="match status" value="1"/>
</dbReference>
<dbReference type="PANTHER" id="PTHR45024">
    <property type="entry name" value="DEHYDROGENASES, SHORT CHAIN"/>
    <property type="match status" value="1"/>
</dbReference>
<evidence type="ECO:0000313" key="6">
    <source>
        <dbReference type="Proteomes" id="UP000642070"/>
    </source>
</evidence>
<dbReference type="InterPro" id="IPR002347">
    <property type="entry name" value="SDR_fam"/>
</dbReference>
<dbReference type="InterPro" id="IPR036291">
    <property type="entry name" value="NAD(P)-bd_dom_sf"/>
</dbReference>
<dbReference type="PANTHER" id="PTHR45024:SF2">
    <property type="entry name" value="SCP2 DOMAIN-CONTAINING PROTEIN"/>
    <property type="match status" value="1"/>
</dbReference>
<dbReference type="AlphaFoldDB" id="A0A917UBA3"/>
<sequence length="298" mass="31227">MTNQPPNQPPHQLRFDDRAAIVTGAGGGLGRAYALLLASRGAHVVVNDIDRKDDAGRTPAASVAAEIAELGGSAVAHDGSIAEPSAGPAVVDTAMQAFGRVDIVVNNAGIVRDRSFGKMSDQEIKDVLDVHLHGTIGLTRAAWGVLRERQYGRVVMTTSVAGLWGNLGQANYSAAKAGLVGLGRTLAVEGARYGIRVNLISPGAATAMTSAMLPEHLHERMSPDRVAPMVAYLCHESCTLTGEILFAAAGRYARNLIIETAGYENPEATVEDIAAHLPDILDTTSWTVPAQAVQLPPG</sequence>
<reference evidence="5" key="2">
    <citation type="submission" date="2020-09" db="EMBL/GenBank/DDBJ databases">
        <authorList>
            <person name="Sun Q."/>
            <person name="Ohkuma M."/>
        </authorList>
    </citation>
    <scope>NUCLEOTIDE SEQUENCE</scope>
    <source>
        <strain evidence="5">JCM 19831</strain>
    </source>
</reference>